<keyword evidence="12" id="KW-0902">Two-component regulatory system</keyword>
<dbReference type="Pfam" id="PF00672">
    <property type="entry name" value="HAMP"/>
    <property type="match status" value="1"/>
</dbReference>
<dbReference type="GO" id="GO:0030295">
    <property type="term" value="F:protein kinase activator activity"/>
    <property type="evidence" value="ECO:0007669"/>
    <property type="project" value="TreeGrafter"/>
</dbReference>
<evidence type="ECO:0000256" key="7">
    <source>
        <dbReference type="ARBA" id="ARBA00022692"/>
    </source>
</evidence>
<keyword evidence="4" id="KW-1003">Cell membrane</keyword>
<evidence type="ECO:0000256" key="1">
    <source>
        <dbReference type="ARBA" id="ARBA00000085"/>
    </source>
</evidence>
<dbReference type="SUPFAM" id="SSF55785">
    <property type="entry name" value="PYP-like sensor domain (PAS domain)"/>
    <property type="match status" value="1"/>
</dbReference>
<dbReference type="EC" id="2.7.13.3" evidence="3"/>
<dbReference type="FunFam" id="1.10.287.130:FF:000001">
    <property type="entry name" value="Two-component sensor histidine kinase"/>
    <property type="match status" value="1"/>
</dbReference>
<dbReference type="Pfam" id="PF00512">
    <property type="entry name" value="HisKA"/>
    <property type="match status" value="1"/>
</dbReference>
<evidence type="ECO:0000256" key="11">
    <source>
        <dbReference type="ARBA" id="ARBA00022989"/>
    </source>
</evidence>
<comment type="subcellular location">
    <subcellularLocation>
        <location evidence="2">Cell membrane</location>
        <topology evidence="2">Multi-pass membrane protein</topology>
    </subcellularLocation>
</comment>
<dbReference type="Pfam" id="PF13426">
    <property type="entry name" value="PAS_9"/>
    <property type="match status" value="1"/>
</dbReference>
<reference evidence="20" key="1">
    <citation type="submission" date="2017-09" db="EMBL/GenBank/DDBJ databases">
        <title>Depth-based differentiation of microbial function through sediment-hosted aquifers and enrichment of novel symbionts in the deep terrestrial subsurface.</title>
        <authorList>
            <person name="Probst A.J."/>
            <person name="Ladd B."/>
            <person name="Jarett J.K."/>
            <person name="Geller-Mcgrath D.E."/>
            <person name="Sieber C.M.K."/>
            <person name="Emerson J.B."/>
            <person name="Anantharaman K."/>
            <person name="Thomas B.C."/>
            <person name="Malmstrom R."/>
            <person name="Stieglmeier M."/>
            <person name="Klingl A."/>
            <person name="Woyke T."/>
            <person name="Ryan C.M."/>
            <person name="Banfield J.F."/>
        </authorList>
    </citation>
    <scope>NUCLEOTIDE SEQUENCE [LARGE SCALE GENOMIC DNA]</scope>
</reference>
<feature type="domain" description="Histidine kinase" evidence="16">
    <location>
        <begin position="541"/>
        <end position="762"/>
    </location>
</feature>
<evidence type="ECO:0000256" key="14">
    <source>
        <dbReference type="SAM" id="Coils"/>
    </source>
</evidence>
<dbReference type="NCBIfam" id="TIGR00229">
    <property type="entry name" value="sensory_box"/>
    <property type="match status" value="1"/>
</dbReference>
<dbReference type="GO" id="GO:0005524">
    <property type="term" value="F:ATP binding"/>
    <property type="evidence" value="ECO:0007669"/>
    <property type="project" value="UniProtKB-KW"/>
</dbReference>
<dbReference type="InterPro" id="IPR000014">
    <property type="entry name" value="PAS"/>
</dbReference>
<dbReference type="CDD" id="cd00130">
    <property type="entry name" value="PAS"/>
    <property type="match status" value="1"/>
</dbReference>
<dbReference type="GO" id="GO:0000155">
    <property type="term" value="F:phosphorelay sensor kinase activity"/>
    <property type="evidence" value="ECO:0007669"/>
    <property type="project" value="InterPro"/>
</dbReference>
<dbReference type="Gene3D" id="1.10.287.130">
    <property type="match status" value="1"/>
</dbReference>
<evidence type="ECO:0000259" key="16">
    <source>
        <dbReference type="PROSITE" id="PS50109"/>
    </source>
</evidence>
<dbReference type="InterPro" id="IPR036890">
    <property type="entry name" value="HATPase_C_sf"/>
</dbReference>
<dbReference type="InterPro" id="IPR003661">
    <property type="entry name" value="HisK_dim/P_dom"/>
</dbReference>
<sequence length="762" mass="84813">MKLKIRTKLLAGFLLVISITAVVQYITLENLIQSLTEKTGQLLSEKANNGVSLLQAFNAQNRLQLLKLSDDFITIHSVPSSTELDIFSKQIGDIMSLNNYLDRVSVINLDGKELVRVDRYQKSTPYNELNYLIPTSEFTAATQGVTTYSKVYSATKLDTPQFDMYFPIHTSTKTVAVIKAQFSLASLWDLIAEIKAGQSGFAYVVDDEGRIIAHPDTNIVQQATLINSLPIFENLSKNPQAKDEAKNYFLYKNFQDQPVIASGVKINEMDWSIIVEQNQKEAMSQINLQINVVYTTLGITILLLSIIALALSSSITSSIRKLRQAVHSFKEGDLSTHVAISSGDEVEELADAFNRMVHLIAEKINLLENQKQQLENDATALEQKDETLRAINNKLESERTALVAERNKFLVTIQGINDAVIAVDLNGDVTIFNDAAVKLTGYTGKELLGKRLDKFVTLTSTTGEIIPQGTYAPIRNDDFEGTVYKEKSLSITTKTRENAFIDLISSKISESSTSNLACIITIHDVTEERQLQEMQLDFVSMAAHELRTPLTSIRGYLEMLKENLWKKLTAEDKSFISRIEISTLQLNGLMENLLSASRIEKGIYALQKQPTNWLENVKQAVTNAKPLTQEKGLTILWKKPTSTIPLVSVDPLRINEVLNNLISNAVKYTPTGKITITIDYDKTNNEVVTHITDTGQGIPEIAMPHMFEKFFRVQGTLEQGSKGTGLGLYITRAIIELHGGKIWVTSQEAVGSTFSFSLPAAE</sequence>
<protein>
    <recommendedName>
        <fullName evidence="3">histidine kinase</fullName>
        <ecNumber evidence="3">2.7.13.3</ecNumber>
    </recommendedName>
</protein>
<evidence type="ECO:0000256" key="3">
    <source>
        <dbReference type="ARBA" id="ARBA00012438"/>
    </source>
</evidence>
<dbReference type="InterPro" id="IPR033479">
    <property type="entry name" value="dCache_1"/>
</dbReference>
<comment type="caution">
    <text evidence="19">The sequence shown here is derived from an EMBL/GenBank/DDBJ whole genome shotgun (WGS) entry which is preliminary data.</text>
</comment>
<keyword evidence="9" id="KW-0418">Kinase</keyword>
<dbReference type="CDD" id="cd00082">
    <property type="entry name" value="HisKA"/>
    <property type="match status" value="1"/>
</dbReference>
<evidence type="ECO:0000259" key="18">
    <source>
        <dbReference type="PROSITE" id="PS50885"/>
    </source>
</evidence>
<dbReference type="Gene3D" id="3.30.565.10">
    <property type="entry name" value="Histidine kinase-like ATPase, C-terminal domain"/>
    <property type="match status" value="1"/>
</dbReference>
<evidence type="ECO:0000256" key="12">
    <source>
        <dbReference type="ARBA" id="ARBA00023012"/>
    </source>
</evidence>
<dbReference type="GO" id="GO:0000156">
    <property type="term" value="F:phosphorelay response regulator activity"/>
    <property type="evidence" value="ECO:0007669"/>
    <property type="project" value="TreeGrafter"/>
</dbReference>
<proteinExistence type="predicted"/>
<keyword evidence="6" id="KW-0808">Transferase</keyword>
<dbReference type="InterPro" id="IPR004358">
    <property type="entry name" value="Sig_transdc_His_kin-like_C"/>
</dbReference>
<evidence type="ECO:0000256" key="4">
    <source>
        <dbReference type="ARBA" id="ARBA00022475"/>
    </source>
</evidence>
<accession>A0A2M7THF9</accession>
<dbReference type="AlphaFoldDB" id="A0A2M7THF9"/>
<evidence type="ECO:0000256" key="15">
    <source>
        <dbReference type="SAM" id="Phobius"/>
    </source>
</evidence>
<keyword evidence="10" id="KW-0067">ATP-binding</keyword>
<dbReference type="PANTHER" id="PTHR42878">
    <property type="entry name" value="TWO-COMPONENT HISTIDINE KINASE"/>
    <property type="match status" value="1"/>
</dbReference>
<dbReference type="Proteomes" id="UP000228920">
    <property type="component" value="Unassembled WGS sequence"/>
</dbReference>
<feature type="domain" description="HAMP" evidence="18">
    <location>
        <begin position="313"/>
        <end position="365"/>
    </location>
</feature>
<evidence type="ECO:0000256" key="5">
    <source>
        <dbReference type="ARBA" id="ARBA00022553"/>
    </source>
</evidence>
<evidence type="ECO:0000256" key="13">
    <source>
        <dbReference type="ARBA" id="ARBA00023136"/>
    </source>
</evidence>
<evidence type="ECO:0000256" key="6">
    <source>
        <dbReference type="ARBA" id="ARBA00022679"/>
    </source>
</evidence>
<keyword evidence="14" id="KW-0175">Coiled coil</keyword>
<evidence type="ECO:0000313" key="20">
    <source>
        <dbReference type="Proteomes" id="UP000228920"/>
    </source>
</evidence>
<dbReference type="SMART" id="SM00388">
    <property type="entry name" value="HisKA"/>
    <property type="match status" value="1"/>
</dbReference>
<name>A0A2M7THF9_UNCKA</name>
<keyword evidence="11 15" id="KW-1133">Transmembrane helix</keyword>
<dbReference type="InterPro" id="IPR036097">
    <property type="entry name" value="HisK_dim/P_sf"/>
</dbReference>
<keyword evidence="7 15" id="KW-0812">Transmembrane</keyword>
<evidence type="ECO:0000256" key="10">
    <source>
        <dbReference type="ARBA" id="ARBA00022840"/>
    </source>
</evidence>
<dbReference type="CDD" id="cd12912">
    <property type="entry name" value="PDC2_MCP_like"/>
    <property type="match status" value="1"/>
</dbReference>
<feature type="domain" description="PAS" evidence="17">
    <location>
        <begin position="405"/>
        <end position="450"/>
    </location>
</feature>
<evidence type="ECO:0000256" key="8">
    <source>
        <dbReference type="ARBA" id="ARBA00022741"/>
    </source>
</evidence>
<dbReference type="InterPro" id="IPR003594">
    <property type="entry name" value="HATPase_dom"/>
</dbReference>
<dbReference type="FunFam" id="3.30.565.10:FF:000006">
    <property type="entry name" value="Sensor histidine kinase WalK"/>
    <property type="match status" value="1"/>
</dbReference>
<dbReference type="SMART" id="SM00304">
    <property type="entry name" value="HAMP"/>
    <property type="match status" value="1"/>
</dbReference>
<dbReference type="EMBL" id="PFNL01000132">
    <property type="protein sequence ID" value="PIZ45533.1"/>
    <property type="molecule type" value="Genomic_DNA"/>
</dbReference>
<dbReference type="InterPro" id="IPR005467">
    <property type="entry name" value="His_kinase_dom"/>
</dbReference>
<dbReference type="InterPro" id="IPR003660">
    <property type="entry name" value="HAMP_dom"/>
</dbReference>
<dbReference type="CDD" id="cd06225">
    <property type="entry name" value="HAMP"/>
    <property type="match status" value="1"/>
</dbReference>
<evidence type="ECO:0000256" key="2">
    <source>
        <dbReference type="ARBA" id="ARBA00004651"/>
    </source>
</evidence>
<keyword evidence="8" id="KW-0547">Nucleotide-binding</keyword>
<dbReference type="SUPFAM" id="SSF47384">
    <property type="entry name" value="Homodimeric domain of signal transducing histidine kinase"/>
    <property type="match status" value="1"/>
</dbReference>
<feature type="transmembrane region" description="Helical" evidence="15">
    <location>
        <begin position="292"/>
        <end position="311"/>
    </location>
</feature>
<keyword evidence="13 15" id="KW-0472">Membrane</keyword>
<gene>
    <name evidence="19" type="ORF">COY32_05185</name>
</gene>
<dbReference type="PROSITE" id="PS50112">
    <property type="entry name" value="PAS"/>
    <property type="match status" value="1"/>
</dbReference>
<dbReference type="PRINTS" id="PR00344">
    <property type="entry name" value="BCTRLSENSOR"/>
</dbReference>
<dbReference type="GO" id="GO:0005886">
    <property type="term" value="C:plasma membrane"/>
    <property type="evidence" value="ECO:0007669"/>
    <property type="project" value="UniProtKB-SubCell"/>
</dbReference>
<evidence type="ECO:0000256" key="9">
    <source>
        <dbReference type="ARBA" id="ARBA00022777"/>
    </source>
</evidence>
<dbReference type="Pfam" id="PF02743">
    <property type="entry name" value="dCache_1"/>
    <property type="match status" value="1"/>
</dbReference>
<dbReference type="SUPFAM" id="SSF55874">
    <property type="entry name" value="ATPase domain of HSP90 chaperone/DNA topoisomerase II/histidine kinase"/>
    <property type="match status" value="1"/>
</dbReference>
<dbReference type="PROSITE" id="PS50109">
    <property type="entry name" value="HIS_KIN"/>
    <property type="match status" value="1"/>
</dbReference>
<dbReference type="GO" id="GO:0007234">
    <property type="term" value="P:osmosensory signaling via phosphorelay pathway"/>
    <property type="evidence" value="ECO:0007669"/>
    <property type="project" value="TreeGrafter"/>
</dbReference>
<dbReference type="Gene3D" id="3.30.450.20">
    <property type="entry name" value="PAS domain"/>
    <property type="match status" value="2"/>
</dbReference>
<dbReference type="Gene3D" id="6.10.340.10">
    <property type="match status" value="1"/>
</dbReference>
<feature type="coiled-coil region" evidence="14">
    <location>
        <begin position="357"/>
        <end position="401"/>
    </location>
</feature>
<dbReference type="SMART" id="SM00387">
    <property type="entry name" value="HATPase_c"/>
    <property type="match status" value="1"/>
</dbReference>
<dbReference type="SUPFAM" id="SSF158472">
    <property type="entry name" value="HAMP domain-like"/>
    <property type="match status" value="1"/>
</dbReference>
<dbReference type="PANTHER" id="PTHR42878:SF7">
    <property type="entry name" value="SENSOR HISTIDINE KINASE GLRK"/>
    <property type="match status" value="1"/>
</dbReference>
<dbReference type="PROSITE" id="PS50885">
    <property type="entry name" value="HAMP"/>
    <property type="match status" value="1"/>
</dbReference>
<keyword evidence="5" id="KW-0597">Phosphoprotein</keyword>
<evidence type="ECO:0000313" key="19">
    <source>
        <dbReference type="EMBL" id="PIZ45533.1"/>
    </source>
</evidence>
<organism evidence="19 20">
    <name type="scientific">candidate division WWE3 bacterium CG_4_10_14_0_2_um_filter_41_14</name>
    <dbReference type="NCBI Taxonomy" id="1975072"/>
    <lineage>
        <taxon>Bacteria</taxon>
        <taxon>Katanobacteria</taxon>
    </lineage>
</organism>
<dbReference type="Pfam" id="PF02518">
    <property type="entry name" value="HATPase_c"/>
    <property type="match status" value="1"/>
</dbReference>
<dbReference type="SMART" id="SM00091">
    <property type="entry name" value="PAS"/>
    <property type="match status" value="1"/>
</dbReference>
<dbReference type="InterPro" id="IPR035965">
    <property type="entry name" value="PAS-like_dom_sf"/>
</dbReference>
<comment type="catalytic activity">
    <reaction evidence="1">
        <text>ATP + protein L-histidine = ADP + protein N-phospho-L-histidine.</text>
        <dbReference type="EC" id="2.7.13.3"/>
    </reaction>
</comment>
<dbReference type="InterPro" id="IPR050351">
    <property type="entry name" value="BphY/WalK/GraS-like"/>
</dbReference>
<evidence type="ECO:0000259" key="17">
    <source>
        <dbReference type="PROSITE" id="PS50112"/>
    </source>
</evidence>